<accession>A0A840I1P2</accession>
<keyword evidence="1" id="KW-0732">Signal</keyword>
<proteinExistence type="predicted"/>
<reference evidence="2 3" key="1">
    <citation type="submission" date="2020-08" db="EMBL/GenBank/DDBJ databases">
        <title>Genomic Encyclopedia of Type Strains, Phase IV (KMG-IV): sequencing the most valuable type-strain genomes for metagenomic binning, comparative biology and taxonomic classification.</title>
        <authorList>
            <person name="Goeker M."/>
        </authorList>
    </citation>
    <scope>NUCLEOTIDE SEQUENCE [LARGE SCALE GENOMIC DNA]</scope>
    <source>
        <strain evidence="2 3">DSM 102850</strain>
    </source>
</reference>
<evidence type="ECO:0000313" key="3">
    <source>
        <dbReference type="Proteomes" id="UP000563524"/>
    </source>
</evidence>
<evidence type="ECO:0000256" key="1">
    <source>
        <dbReference type="SAM" id="SignalP"/>
    </source>
</evidence>
<dbReference type="RefSeq" id="WP_183815955.1">
    <property type="nucleotide sequence ID" value="NZ_JACHOB010000001.1"/>
</dbReference>
<feature type="signal peptide" evidence="1">
    <location>
        <begin position="1"/>
        <end position="25"/>
    </location>
</feature>
<sequence length="96" mass="9777">MRLRGLLVVLGLLVALIQGGAAAHAAAFGDGPHDHDGIPCSLQIHGDQTVGLLPPPDAPLLILPLPEPVAKAEASRTLLVPASTVTPPGRAPPFSF</sequence>
<organism evidence="2 3">
    <name type="scientific">Parvularcula dongshanensis</name>
    <dbReference type="NCBI Taxonomy" id="1173995"/>
    <lineage>
        <taxon>Bacteria</taxon>
        <taxon>Pseudomonadati</taxon>
        <taxon>Pseudomonadota</taxon>
        <taxon>Alphaproteobacteria</taxon>
        <taxon>Parvularculales</taxon>
        <taxon>Parvularculaceae</taxon>
        <taxon>Parvularcula</taxon>
    </lineage>
</organism>
<evidence type="ECO:0008006" key="4">
    <source>
        <dbReference type="Google" id="ProtNLM"/>
    </source>
</evidence>
<protein>
    <recommendedName>
        <fullName evidence="4">DUF2946 domain-containing protein</fullName>
    </recommendedName>
</protein>
<dbReference type="EMBL" id="JACHOB010000001">
    <property type="protein sequence ID" value="MBB4658265.1"/>
    <property type="molecule type" value="Genomic_DNA"/>
</dbReference>
<keyword evidence="3" id="KW-1185">Reference proteome</keyword>
<dbReference type="Proteomes" id="UP000563524">
    <property type="component" value="Unassembled WGS sequence"/>
</dbReference>
<comment type="caution">
    <text evidence="2">The sequence shown here is derived from an EMBL/GenBank/DDBJ whole genome shotgun (WGS) entry which is preliminary data.</text>
</comment>
<gene>
    <name evidence="2" type="ORF">GGQ59_000765</name>
</gene>
<feature type="chain" id="PRO_5032709607" description="DUF2946 domain-containing protein" evidence="1">
    <location>
        <begin position="26"/>
        <end position="96"/>
    </location>
</feature>
<dbReference type="AlphaFoldDB" id="A0A840I1P2"/>
<name>A0A840I1P2_9PROT</name>
<evidence type="ECO:0000313" key="2">
    <source>
        <dbReference type="EMBL" id="MBB4658265.1"/>
    </source>
</evidence>